<dbReference type="PANTHER" id="PTHR23421">
    <property type="entry name" value="BETA-GALACTOSIDASE RELATED"/>
    <property type="match status" value="1"/>
</dbReference>
<dbReference type="Pfam" id="PF21467">
    <property type="entry name" value="BetaGal_gal-bd"/>
    <property type="match status" value="1"/>
</dbReference>
<dbReference type="GO" id="GO:0005975">
    <property type="term" value="P:carbohydrate metabolic process"/>
    <property type="evidence" value="ECO:0007669"/>
    <property type="project" value="InterPro"/>
</dbReference>
<reference evidence="11 12" key="2">
    <citation type="submission" date="2018-10" db="EMBL/GenBank/DDBJ databases">
        <authorList>
            <consortium name="Pathogen Informatics"/>
        </authorList>
    </citation>
    <scope>NUCLEOTIDE SEQUENCE [LARGE SCALE GENOMIC DNA]</scope>
</reference>
<evidence type="ECO:0000256" key="6">
    <source>
        <dbReference type="RuleBase" id="RU003679"/>
    </source>
</evidence>
<dbReference type="InterPro" id="IPR017853">
    <property type="entry name" value="GH"/>
</dbReference>
<dbReference type="InterPro" id="IPR048912">
    <property type="entry name" value="BetaGal1-like_ABD1"/>
</dbReference>
<feature type="domain" description="Glycoside hydrolase 35 catalytic" evidence="8">
    <location>
        <begin position="34"/>
        <end position="116"/>
    </location>
</feature>
<dbReference type="EC" id="3.2.1.23" evidence="5"/>
<proteinExistence type="inferred from homology"/>
<keyword evidence="12" id="KW-1185">Reference proteome</keyword>
<evidence type="ECO:0000259" key="8">
    <source>
        <dbReference type="Pfam" id="PF01301"/>
    </source>
</evidence>
<feature type="domain" description="Glycoside hydrolase 35 catalytic" evidence="8">
    <location>
        <begin position="155"/>
        <end position="400"/>
    </location>
</feature>
<feature type="domain" description="Beta-galactosidase 1-like first all-beta" evidence="9">
    <location>
        <begin position="451"/>
        <end position="559"/>
    </location>
</feature>
<dbReference type="InterPro" id="IPR019801">
    <property type="entry name" value="Glyco_hydro_35_CS"/>
</dbReference>
<keyword evidence="7" id="KW-0732">Signal</keyword>
<dbReference type="WBParaSite" id="EVEC_0000875901-mRNA-1">
    <property type="protein sequence ID" value="EVEC_0000875901-mRNA-1"/>
    <property type="gene ID" value="EVEC_0000875901"/>
</dbReference>
<dbReference type="SUPFAM" id="SSF51445">
    <property type="entry name" value="(Trans)glycosidases"/>
    <property type="match status" value="2"/>
</dbReference>
<evidence type="ECO:0000256" key="1">
    <source>
        <dbReference type="ARBA" id="ARBA00009809"/>
    </source>
</evidence>
<dbReference type="Gene3D" id="3.20.20.80">
    <property type="entry name" value="Glycosidases"/>
    <property type="match status" value="2"/>
</dbReference>
<name>A0A0N4VDR6_ENTVE</name>
<dbReference type="PRINTS" id="PR00742">
    <property type="entry name" value="GLHYDRLASE35"/>
</dbReference>
<organism evidence="13">
    <name type="scientific">Enterobius vermicularis</name>
    <name type="common">Human pinworm</name>
    <dbReference type="NCBI Taxonomy" id="51028"/>
    <lineage>
        <taxon>Eukaryota</taxon>
        <taxon>Metazoa</taxon>
        <taxon>Ecdysozoa</taxon>
        <taxon>Nematoda</taxon>
        <taxon>Chromadorea</taxon>
        <taxon>Rhabditida</taxon>
        <taxon>Spirurina</taxon>
        <taxon>Oxyuridomorpha</taxon>
        <taxon>Oxyuroidea</taxon>
        <taxon>Oxyuridae</taxon>
        <taxon>Enterobius</taxon>
    </lineage>
</organism>
<accession>A0A0N4VDR6</accession>
<evidence type="ECO:0000256" key="5">
    <source>
        <dbReference type="RuleBase" id="RU000675"/>
    </source>
</evidence>
<comment type="similarity">
    <text evidence="1 6">Belongs to the glycosyl hydrolase 35 family.</text>
</comment>
<feature type="active site" description="Proton donor" evidence="4">
    <location>
        <position position="230"/>
    </location>
</feature>
<evidence type="ECO:0000313" key="11">
    <source>
        <dbReference type="EMBL" id="VDD93492.1"/>
    </source>
</evidence>
<dbReference type="STRING" id="51028.A0A0N4VDR6"/>
<dbReference type="GO" id="GO:0004565">
    <property type="term" value="F:beta-galactosidase activity"/>
    <property type="evidence" value="ECO:0007669"/>
    <property type="project" value="UniProtKB-EC"/>
</dbReference>
<dbReference type="Proteomes" id="UP000274131">
    <property type="component" value="Unassembled WGS sequence"/>
</dbReference>
<dbReference type="InterPro" id="IPR026283">
    <property type="entry name" value="B-gal_1-like"/>
</dbReference>
<feature type="chain" id="PRO_5043122851" description="Beta-galactosidase" evidence="7">
    <location>
        <begin position="22"/>
        <end position="701"/>
    </location>
</feature>
<dbReference type="InterPro" id="IPR008979">
    <property type="entry name" value="Galactose-bd-like_sf"/>
</dbReference>
<evidence type="ECO:0000313" key="12">
    <source>
        <dbReference type="Proteomes" id="UP000274131"/>
    </source>
</evidence>
<evidence type="ECO:0000313" key="13">
    <source>
        <dbReference type="WBParaSite" id="EVEC_0000875901-mRNA-1"/>
    </source>
</evidence>
<keyword evidence="3 5" id="KW-0326">Glycosidase</keyword>
<dbReference type="PIRSF" id="PIRSF006336">
    <property type="entry name" value="B-gal"/>
    <property type="match status" value="1"/>
</dbReference>
<sequence length="701" mass="80894">MLKFALFFLTGLWICCYCTESDTNLQSFAYDNNTFLLNGKPFRYISGSIHYSRVHPALWEDRLKRIRAAGLNAVQVYVPWNYHEVRKRSYNFDGPRNLTHFIELVAKNDLKLLLRYSFSETSLECSAIFSLSHDHFFTLYFAELRLCFARQTYFQQKLFETFRIGPYICAEWENGGLPWWLLANTEIKLRTADPSYTSEVKKWFEILLPMLVPYLHRNGGPILMVQIENEYGSFDKCDKVYTSFLRDLVRMHLGSDVIQYTTDGPTERMLKCGSVEGTLATVDFGPMSNSSTQAQFTMQRRYAPNAPLVNSEFYSGWFVLWGQRQQTLPSDDELIKTAAFMYEMGANFNFYMIHGGTNFAFWNGAGTAAPMITSYDYTAPISEAGDITPTYKAIRNWIQSLKDWPTPPLDIPPNNRKISIRNVELNYIGRLHTYLLKTGLGSSDCIPSRYPLSFEDIRHPFGYVMYTTKLKFGGTNLSIPLLKDFGFSFVDGDLQGVFVNNFWERTVRSLTLTNAKKGSRLSIIVENQGRQNYKTFNDFKGILTNVTLDGKIVENWRHCGIDLKLLQNKLQRDFKRGKLQKAVAKNKYSNGKFGPGIYFGYFTATEKSDTFFETTGWHKGVVLINGKNLGRYWPVVGPQMTLYVPGPVLRNSNYMMVVEFEAAPPNCQYKQCYVNFIDHPILNITRKITHKNVYKARRMKF</sequence>
<feature type="active site" description="Nucleophile" evidence="4">
    <location>
        <position position="312"/>
    </location>
</feature>
<dbReference type="PROSITE" id="PS01182">
    <property type="entry name" value="GLYCOSYL_HYDROL_F35"/>
    <property type="match status" value="1"/>
</dbReference>
<dbReference type="Pfam" id="PF01301">
    <property type="entry name" value="Glyco_hydro_35"/>
    <property type="match status" value="2"/>
</dbReference>
<dbReference type="SUPFAM" id="SSF49785">
    <property type="entry name" value="Galactose-binding domain-like"/>
    <property type="match status" value="1"/>
</dbReference>
<comment type="catalytic activity">
    <reaction evidence="5">
        <text>Hydrolysis of terminal non-reducing beta-D-galactose residues in beta-D-galactosides.</text>
        <dbReference type="EC" id="3.2.1.23"/>
    </reaction>
</comment>
<dbReference type="EMBL" id="UXUI01009333">
    <property type="protein sequence ID" value="VDD93492.1"/>
    <property type="molecule type" value="Genomic_DNA"/>
</dbReference>
<evidence type="ECO:0000256" key="3">
    <source>
        <dbReference type="ARBA" id="ARBA00023295"/>
    </source>
</evidence>
<feature type="signal peptide" evidence="7">
    <location>
        <begin position="1"/>
        <end position="21"/>
    </location>
</feature>
<feature type="domain" description="Beta-galactosidase galactose-binding" evidence="10">
    <location>
        <begin position="596"/>
        <end position="652"/>
    </location>
</feature>
<dbReference type="Gene3D" id="2.60.120.260">
    <property type="entry name" value="Galactose-binding domain-like"/>
    <property type="match status" value="2"/>
</dbReference>
<evidence type="ECO:0000259" key="9">
    <source>
        <dbReference type="Pfam" id="PF21317"/>
    </source>
</evidence>
<protein>
    <recommendedName>
        <fullName evidence="5">Beta-galactosidase</fullName>
        <ecNumber evidence="5">3.2.1.23</ecNumber>
    </recommendedName>
</protein>
<evidence type="ECO:0000256" key="7">
    <source>
        <dbReference type="SAM" id="SignalP"/>
    </source>
</evidence>
<evidence type="ECO:0000259" key="10">
    <source>
        <dbReference type="Pfam" id="PF21467"/>
    </source>
</evidence>
<dbReference type="InterPro" id="IPR031330">
    <property type="entry name" value="Gly_Hdrlase_35_cat"/>
</dbReference>
<gene>
    <name evidence="11" type="ORF">EVEC_LOCUS8243</name>
</gene>
<dbReference type="InterPro" id="IPR048913">
    <property type="entry name" value="BetaGal_gal-bd"/>
</dbReference>
<evidence type="ECO:0000256" key="4">
    <source>
        <dbReference type="PIRSR" id="PIRSR006336-1"/>
    </source>
</evidence>
<dbReference type="InterPro" id="IPR001944">
    <property type="entry name" value="Glycoside_Hdrlase_35"/>
</dbReference>
<dbReference type="OrthoDB" id="1657402at2759"/>
<dbReference type="AlphaFoldDB" id="A0A0N4VDR6"/>
<reference evidence="13" key="1">
    <citation type="submission" date="2017-02" db="UniProtKB">
        <authorList>
            <consortium name="WormBaseParasite"/>
        </authorList>
    </citation>
    <scope>IDENTIFICATION</scope>
</reference>
<evidence type="ECO:0000256" key="2">
    <source>
        <dbReference type="ARBA" id="ARBA00022801"/>
    </source>
</evidence>
<dbReference type="Pfam" id="PF21317">
    <property type="entry name" value="BetaGal_ABD_1"/>
    <property type="match status" value="1"/>
</dbReference>
<keyword evidence="2 5" id="KW-0378">Hydrolase</keyword>